<accession>U2P848</accession>
<dbReference type="SUPFAM" id="SSF48452">
    <property type="entry name" value="TPR-like"/>
    <property type="match status" value="1"/>
</dbReference>
<feature type="signal peptide" evidence="1">
    <location>
        <begin position="1"/>
        <end position="28"/>
    </location>
</feature>
<dbReference type="Pfam" id="PF12771">
    <property type="entry name" value="SusD-like_2"/>
    <property type="match status" value="1"/>
</dbReference>
<sequence length="526" mass="59175">MKTIKYSTMALLASGLLLTAGCTGNFDATNTNPNKITVESGKMSASAMFEPLLYGGCNFLTYYSYSWNNELAQYVALTGNSMGRVYKYDIGDNNWSSVWKTYAKYASNAQEMRRLAVKQGNKALEAVALTLKVMYMDGLTDIYGDIPYAEAFRASEGVKTPVFDSQEEVYKQMFADLEAANKLYAANPEVSATLKPLDGMYGFDLTKWRKFNNSLYLRLLCRVSGRPQTIVDGQKSVIQKLKEVATDLANYPIISSPDENATVKYSAVSPYYSELDPQEYTKNDLTCYRATQNLIALMVEKKVGDEKVDLNIDPRLPIFMQQQAKYNYWTYCGVNVSKSDFGGGANLNYVTFLRNNADEWFLDYSEVEFILAEAAMKGWIDGGEDVARTHYLNAVKASLKKWSDYGIVTEPRNLITDEAVDEYLQTPLASWDDAADKLKLIANQRYLAAFMVGMEGWTEYRRTGYPELTVDESFMNDGVLPTRFAYPNTTIATNRVNAEAALKRMGGDNDMKTPLWWSKKAIESGK</sequence>
<dbReference type="RefSeq" id="WP_021588829.1">
    <property type="nucleotide sequence ID" value="NZ_AWEY01000007.1"/>
</dbReference>
<dbReference type="AlphaFoldDB" id="U2P848"/>
<protein>
    <submittedName>
        <fullName evidence="2">Starch-binding associating with outer membrane</fullName>
    </submittedName>
</protein>
<dbReference type="EMBL" id="AWEY01000007">
    <property type="protein sequence ID" value="ERK40331.1"/>
    <property type="molecule type" value="Genomic_DNA"/>
</dbReference>
<dbReference type="PROSITE" id="PS51257">
    <property type="entry name" value="PROKAR_LIPOPROTEIN"/>
    <property type="match status" value="1"/>
</dbReference>
<keyword evidence="1" id="KW-0732">Signal</keyword>
<feature type="chain" id="PRO_5004632310" evidence="1">
    <location>
        <begin position="29"/>
        <end position="526"/>
    </location>
</feature>
<reference evidence="2 3" key="1">
    <citation type="submission" date="2013-08" db="EMBL/GenBank/DDBJ databases">
        <authorList>
            <person name="Durkin A.S."/>
            <person name="Haft D.R."/>
            <person name="McCorrison J."/>
            <person name="Torralba M."/>
            <person name="Gillis M."/>
            <person name="Haft D.H."/>
            <person name="Methe B."/>
            <person name="Sutton G."/>
            <person name="Nelson K.E."/>
        </authorList>
    </citation>
    <scope>NUCLEOTIDE SEQUENCE [LARGE SCALE GENOMIC DNA]</scope>
    <source>
        <strain evidence="2 3">F0067</strain>
    </source>
</reference>
<keyword evidence="3" id="KW-1185">Reference proteome</keyword>
<dbReference type="InterPro" id="IPR041662">
    <property type="entry name" value="SusD-like_2"/>
</dbReference>
<organism evidence="2 3">
    <name type="scientific">Segatella baroniae F0067</name>
    <dbReference type="NCBI Taxonomy" id="1115809"/>
    <lineage>
        <taxon>Bacteria</taxon>
        <taxon>Pseudomonadati</taxon>
        <taxon>Bacteroidota</taxon>
        <taxon>Bacteroidia</taxon>
        <taxon>Bacteroidales</taxon>
        <taxon>Prevotellaceae</taxon>
        <taxon>Segatella</taxon>
    </lineage>
</organism>
<evidence type="ECO:0000256" key="1">
    <source>
        <dbReference type="SAM" id="SignalP"/>
    </source>
</evidence>
<dbReference type="InterPro" id="IPR011990">
    <property type="entry name" value="TPR-like_helical_dom_sf"/>
</dbReference>
<evidence type="ECO:0000313" key="3">
    <source>
        <dbReference type="Proteomes" id="UP000016648"/>
    </source>
</evidence>
<name>U2P848_9BACT</name>
<comment type="caution">
    <text evidence="2">The sequence shown here is derived from an EMBL/GenBank/DDBJ whole genome shotgun (WGS) entry which is preliminary data.</text>
</comment>
<dbReference type="PATRIC" id="fig|1115809.3.peg.303"/>
<proteinExistence type="predicted"/>
<dbReference type="Gene3D" id="1.25.40.390">
    <property type="match status" value="1"/>
</dbReference>
<dbReference type="Proteomes" id="UP000016648">
    <property type="component" value="Unassembled WGS sequence"/>
</dbReference>
<evidence type="ECO:0000313" key="2">
    <source>
        <dbReference type="EMBL" id="ERK40331.1"/>
    </source>
</evidence>
<gene>
    <name evidence="2" type="ORF">HMPREF9135_0484</name>
</gene>